<dbReference type="Proteomes" id="UP000299102">
    <property type="component" value="Unassembled WGS sequence"/>
</dbReference>
<name>A0A4C1X6Y1_EUMVA</name>
<feature type="region of interest" description="Disordered" evidence="1">
    <location>
        <begin position="200"/>
        <end position="232"/>
    </location>
</feature>
<organism evidence="2 3">
    <name type="scientific">Eumeta variegata</name>
    <name type="common">Bagworm moth</name>
    <name type="synonym">Eumeta japonica</name>
    <dbReference type="NCBI Taxonomy" id="151549"/>
    <lineage>
        <taxon>Eukaryota</taxon>
        <taxon>Metazoa</taxon>
        <taxon>Ecdysozoa</taxon>
        <taxon>Arthropoda</taxon>
        <taxon>Hexapoda</taxon>
        <taxon>Insecta</taxon>
        <taxon>Pterygota</taxon>
        <taxon>Neoptera</taxon>
        <taxon>Endopterygota</taxon>
        <taxon>Lepidoptera</taxon>
        <taxon>Glossata</taxon>
        <taxon>Ditrysia</taxon>
        <taxon>Tineoidea</taxon>
        <taxon>Psychidae</taxon>
        <taxon>Oiketicinae</taxon>
        <taxon>Eumeta</taxon>
    </lineage>
</organism>
<evidence type="ECO:0000256" key="1">
    <source>
        <dbReference type="SAM" id="MobiDB-lite"/>
    </source>
</evidence>
<evidence type="ECO:0000313" key="2">
    <source>
        <dbReference type="EMBL" id="GBP58923.1"/>
    </source>
</evidence>
<keyword evidence="3" id="KW-1185">Reference proteome</keyword>
<dbReference type="EMBL" id="BGZK01000748">
    <property type="protein sequence ID" value="GBP58923.1"/>
    <property type="molecule type" value="Genomic_DNA"/>
</dbReference>
<proteinExistence type="predicted"/>
<protein>
    <submittedName>
        <fullName evidence="2">Uncharacterized protein</fullName>
    </submittedName>
</protein>
<dbReference type="OrthoDB" id="10072198at2759"/>
<dbReference type="Gene3D" id="3.60.10.10">
    <property type="entry name" value="Endonuclease/exonuclease/phosphatase"/>
    <property type="match status" value="1"/>
</dbReference>
<comment type="caution">
    <text evidence="2">The sequence shown here is derived from an EMBL/GenBank/DDBJ whole genome shotgun (WGS) entry which is preliminary data.</text>
</comment>
<dbReference type="InterPro" id="IPR036691">
    <property type="entry name" value="Endo/exonu/phosph_ase_sf"/>
</dbReference>
<evidence type="ECO:0000313" key="3">
    <source>
        <dbReference type="Proteomes" id="UP000299102"/>
    </source>
</evidence>
<sequence>MDMYKVDDTVKLCDSILNVMPQSGTPNPCLNLNYYKGPVALHTGLTDEGRRRTVIYADDLDVGLGPVLGNCAGHRVLNICMPGASYKQSLVLIVTAARLDLEAVLECGANIQGIKNKELEVELFMHSANIDILCITEHWLRNDQLLLGFPNHQVARLIAGDEKWITYGENVRKISWSKGKQDPQIIVKFGLPRNKIVLNERSDGRPGSRAARAGTVVPQDSSRPCTRLLSDG</sequence>
<dbReference type="SUPFAM" id="SSF56219">
    <property type="entry name" value="DNase I-like"/>
    <property type="match status" value="1"/>
</dbReference>
<reference evidence="2 3" key="1">
    <citation type="journal article" date="2019" name="Commun. Biol.">
        <title>The bagworm genome reveals a unique fibroin gene that provides high tensile strength.</title>
        <authorList>
            <person name="Kono N."/>
            <person name="Nakamura H."/>
            <person name="Ohtoshi R."/>
            <person name="Tomita M."/>
            <person name="Numata K."/>
            <person name="Arakawa K."/>
        </authorList>
    </citation>
    <scope>NUCLEOTIDE SEQUENCE [LARGE SCALE GENOMIC DNA]</scope>
</reference>
<accession>A0A4C1X6Y1</accession>
<gene>
    <name evidence="2" type="ORF">EVAR_46985_1</name>
</gene>
<dbReference type="AlphaFoldDB" id="A0A4C1X6Y1"/>